<evidence type="ECO:0000313" key="2">
    <source>
        <dbReference type="Proteomes" id="UP000603200"/>
    </source>
</evidence>
<evidence type="ECO:0000313" key="1">
    <source>
        <dbReference type="EMBL" id="GIE21958.1"/>
    </source>
</evidence>
<reference evidence="1 2" key="1">
    <citation type="submission" date="2021-01" db="EMBL/GenBank/DDBJ databases">
        <title>Whole genome shotgun sequence of Actinoplanes humidus NBRC 14915.</title>
        <authorList>
            <person name="Komaki H."/>
            <person name="Tamura T."/>
        </authorList>
    </citation>
    <scope>NUCLEOTIDE SEQUENCE [LARGE SCALE GENOMIC DNA]</scope>
    <source>
        <strain evidence="1 2">NBRC 14915</strain>
    </source>
</reference>
<name>A0ABQ3ZTT8_9ACTN</name>
<gene>
    <name evidence="1" type="ORF">Ahu01nite_050600</name>
</gene>
<sequence>MAAVMPGAMSKAWDCLAAAYVTPGTPEAKSNAAAVAPSTLKAGDMGDGSLPLCRGYEEGERS</sequence>
<organism evidence="1 2">
    <name type="scientific">Winogradskya humida</name>
    <dbReference type="NCBI Taxonomy" id="113566"/>
    <lineage>
        <taxon>Bacteria</taxon>
        <taxon>Bacillati</taxon>
        <taxon>Actinomycetota</taxon>
        <taxon>Actinomycetes</taxon>
        <taxon>Micromonosporales</taxon>
        <taxon>Micromonosporaceae</taxon>
        <taxon>Winogradskya</taxon>
    </lineage>
</organism>
<dbReference type="EMBL" id="BOMN01000064">
    <property type="protein sequence ID" value="GIE21958.1"/>
    <property type="molecule type" value="Genomic_DNA"/>
</dbReference>
<keyword evidence="2" id="KW-1185">Reference proteome</keyword>
<comment type="caution">
    <text evidence="1">The sequence shown here is derived from an EMBL/GenBank/DDBJ whole genome shotgun (WGS) entry which is preliminary data.</text>
</comment>
<proteinExistence type="predicted"/>
<accession>A0ABQ3ZTT8</accession>
<dbReference type="Proteomes" id="UP000603200">
    <property type="component" value="Unassembled WGS sequence"/>
</dbReference>
<protein>
    <submittedName>
        <fullName evidence="1">Uncharacterized protein</fullName>
    </submittedName>
</protein>